<dbReference type="AlphaFoldDB" id="A0A2P5HRL8"/>
<organism evidence="1 2">
    <name type="scientific">Diaporthe helianthi</name>
    <dbReference type="NCBI Taxonomy" id="158607"/>
    <lineage>
        <taxon>Eukaryota</taxon>
        <taxon>Fungi</taxon>
        <taxon>Dikarya</taxon>
        <taxon>Ascomycota</taxon>
        <taxon>Pezizomycotina</taxon>
        <taxon>Sordariomycetes</taxon>
        <taxon>Sordariomycetidae</taxon>
        <taxon>Diaporthales</taxon>
        <taxon>Diaporthaceae</taxon>
        <taxon>Diaporthe</taxon>
    </lineage>
</organism>
<keyword evidence="2" id="KW-1185">Reference proteome</keyword>
<dbReference type="InParanoid" id="A0A2P5HRL8"/>
<dbReference type="EMBL" id="MAVT02000899">
    <property type="protein sequence ID" value="POS72908.1"/>
    <property type="molecule type" value="Genomic_DNA"/>
</dbReference>
<reference evidence="1" key="1">
    <citation type="submission" date="2017-09" db="EMBL/GenBank/DDBJ databases">
        <title>Polyketide synthases of a Diaporthe helianthi virulent isolate.</title>
        <authorList>
            <person name="Baroncelli R."/>
        </authorList>
    </citation>
    <scope>NUCLEOTIDE SEQUENCE [LARGE SCALE GENOMIC DNA]</scope>
    <source>
        <strain evidence="1">7/96</strain>
    </source>
</reference>
<proteinExistence type="predicted"/>
<evidence type="ECO:0000313" key="2">
    <source>
        <dbReference type="Proteomes" id="UP000094444"/>
    </source>
</evidence>
<gene>
    <name evidence="1" type="ORF">DHEL01_v208698</name>
</gene>
<dbReference type="Proteomes" id="UP000094444">
    <property type="component" value="Unassembled WGS sequence"/>
</dbReference>
<sequence>MERAIRSAGAMPVMQKAVPVTELMLTLRDSASSIAAAKSASKRSAWNAAHETDDALAAPTIKTKGLGGFASPVVVFSCHPAPVVRGYAALLSEALNSGCRLSRL</sequence>
<name>A0A2P5HRL8_DIAHE</name>
<protein>
    <submittedName>
        <fullName evidence="1">Uncharacterized protein</fullName>
    </submittedName>
</protein>
<comment type="caution">
    <text evidence="1">The sequence shown here is derived from an EMBL/GenBank/DDBJ whole genome shotgun (WGS) entry which is preliminary data.</text>
</comment>
<accession>A0A2P5HRL8</accession>
<evidence type="ECO:0000313" key="1">
    <source>
        <dbReference type="EMBL" id="POS72908.1"/>
    </source>
</evidence>